<dbReference type="PANTHER" id="PTHR46588:SF1">
    <property type="entry name" value="SERINE_THREONINE_TYROSINE-INTERACTING PROTEIN"/>
    <property type="match status" value="1"/>
</dbReference>
<feature type="domain" description="Tyrosine-protein phosphatase" evidence="2">
    <location>
        <begin position="81"/>
        <end position="238"/>
    </location>
</feature>
<reference evidence="3 4" key="1">
    <citation type="submission" date="2020-01" db="EMBL/GenBank/DDBJ databases">
        <authorList>
            <consortium name="DOE Joint Genome Institute"/>
            <person name="Haridas S."/>
            <person name="Albert R."/>
            <person name="Binder M."/>
            <person name="Bloem J."/>
            <person name="Labutti K."/>
            <person name="Salamov A."/>
            <person name="Andreopoulos B."/>
            <person name="Baker S.E."/>
            <person name="Barry K."/>
            <person name="Bills G."/>
            <person name="Bluhm B.H."/>
            <person name="Cannon C."/>
            <person name="Castanera R."/>
            <person name="Culley D.E."/>
            <person name="Daum C."/>
            <person name="Ezra D."/>
            <person name="Gonzalez J.B."/>
            <person name="Henrissat B."/>
            <person name="Kuo A."/>
            <person name="Liang C."/>
            <person name="Lipzen A."/>
            <person name="Lutzoni F."/>
            <person name="Magnuson J."/>
            <person name="Mondo S."/>
            <person name="Nolan M."/>
            <person name="Ohm R."/>
            <person name="Pangilinan J."/>
            <person name="Park H.-J.H."/>
            <person name="Ramirez L."/>
            <person name="Alfaro M."/>
            <person name="Sun H."/>
            <person name="Tritt A."/>
            <person name="Yoshinaga Y."/>
            <person name="Zwiers L.-H.L."/>
            <person name="Turgeon B.G."/>
            <person name="Goodwin S.B."/>
            <person name="Spatafora J.W."/>
            <person name="Crous P.W."/>
            <person name="Grigoriev I.V."/>
        </authorList>
    </citation>
    <scope>NUCLEOTIDE SEQUENCE [LARGE SCALE GENOMIC DNA]</scope>
    <source>
        <strain evidence="3 4">CBS 611.86</strain>
    </source>
</reference>
<organism evidence="3 4">
    <name type="scientific">Massariosphaeria phaeospora</name>
    <dbReference type="NCBI Taxonomy" id="100035"/>
    <lineage>
        <taxon>Eukaryota</taxon>
        <taxon>Fungi</taxon>
        <taxon>Dikarya</taxon>
        <taxon>Ascomycota</taxon>
        <taxon>Pezizomycotina</taxon>
        <taxon>Dothideomycetes</taxon>
        <taxon>Pleosporomycetidae</taxon>
        <taxon>Pleosporales</taxon>
        <taxon>Pleosporales incertae sedis</taxon>
        <taxon>Massariosphaeria</taxon>
    </lineage>
</organism>
<dbReference type="PANTHER" id="PTHR46588">
    <property type="entry name" value="SERINE/THREONINE/TYROSINE-INTERACTING PROTEIN"/>
    <property type="match status" value="1"/>
</dbReference>
<feature type="compositionally biased region" description="Acidic residues" evidence="1">
    <location>
        <begin position="281"/>
        <end position="295"/>
    </location>
</feature>
<evidence type="ECO:0000256" key="1">
    <source>
        <dbReference type="SAM" id="MobiDB-lite"/>
    </source>
</evidence>
<dbReference type="EMBL" id="JAADJZ010000013">
    <property type="protein sequence ID" value="KAF2870859.1"/>
    <property type="molecule type" value="Genomic_DNA"/>
</dbReference>
<evidence type="ECO:0000313" key="3">
    <source>
        <dbReference type="EMBL" id="KAF2870859.1"/>
    </source>
</evidence>
<sequence>MSDSPLLHQRHHEYTYRLPTPPRIVVPPPTLSIAMPKLSVGRANNGPDEEELDISFLQGLDLEDIIQTNTLMEWTYARRREAQLILPWLYLGPMTAAKDRAFLERENITMALAVRTRENSMNGAIQAARGICLQVATIEAPTYLDLIGKFSDATRMINQHVARVREVTPIVDGEQSMGKVLLFCESGNDMSAAVAAAYLMDTLDKFDHIKAMQVCQAQRFCINFDDTIKNILQAHEDILSAKRSVTTSRAQTLASSAATNKLHNGLQLLPLAPKPKRSIEDTMDDDDYDMDDVDPSDAMRFTDRDVTPFQDS</sequence>
<dbReference type="InterPro" id="IPR029021">
    <property type="entry name" value="Prot-tyrosine_phosphatase-like"/>
</dbReference>
<evidence type="ECO:0000259" key="2">
    <source>
        <dbReference type="SMART" id="SM00195"/>
    </source>
</evidence>
<dbReference type="AlphaFoldDB" id="A0A7C8M7L0"/>
<dbReference type="GO" id="GO:0005654">
    <property type="term" value="C:nucleoplasm"/>
    <property type="evidence" value="ECO:0007669"/>
    <property type="project" value="TreeGrafter"/>
</dbReference>
<keyword evidence="4" id="KW-1185">Reference proteome</keyword>
<name>A0A7C8M7L0_9PLEO</name>
<proteinExistence type="predicted"/>
<dbReference type="GO" id="GO:0005737">
    <property type="term" value="C:cytoplasm"/>
    <property type="evidence" value="ECO:0007669"/>
    <property type="project" value="TreeGrafter"/>
</dbReference>
<dbReference type="InterPro" id="IPR020422">
    <property type="entry name" value="TYR_PHOSPHATASE_DUAL_dom"/>
</dbReference>
<dbReference type="InterPro" id="IPR052449">
    <property type="entry name" value="STYX-Interacting_Phosphatase"/>
</dbReference>
<protein>
    <recommendedName>
        <fullName evidence="2">Tyrosine-protein phosphatase domain-containing protein</fullName>
    </recommendedName>
</protein>
<dbReference type="Gene3D" id="3.90.190.10">
    <property type="entry name" value="Protein tyrosine phosphatase superfamily"/>
    <property type="match status" value="1"/>
</dbReference>
<feature type="region of interest" description="Disordered" evidence="1">
    <location>
        <begin position="273"/>
        <end position="312"/>
    </location>
</feature>
<dbReference type="SMART" id="SM00195">
    <property type="entry name" value="DSPc"/>
    <property type="match status" value="1"/>
</dbReference>
<accession>A0A7C8M7L0</accession>
<dbReference type="GO" id="GO:1990444">
    <property type="term" value="F:F-box domain binding"/>
    <property type="evidence" value="ECO:0007669"/>
    <property type="project" value="TreeGrafter"/>
</dbReference>
<comment type="caution">
    <text evidence="3">The sequence shown here is derived from an EMBL/GenBank/DDBJ whole genome shotgun (WGS) entry which is preliminary data.</text>
</comment>
<dbReference type="Proteomes" id="UP000481861">
    <property type="component" value="Unassembled WGS sequence"/>
</dbReference>
<gene>
    <name evidence="3" type="ORF">BDV95DRAFT_496048</name>
</gene>
<dbReference type="SUPFAM" id="SSF52799">
    <property type="entry name" value="(Phosphotyrosine protein) phosphatases II"/>
    <property type="match status" value="1"/>
</dbReference>
<dbReference type="GO" id="GO:0062026">
    <property type="term" value="P:negative regulation of SCF-dependent proteasomal ubiquitin-dependent catabolic process"/>
    <property type="evidence" value="ECO:0007669"/>
    <property type="project" value="TreeGrafter"/>
</dbReference>
<dbReference type="CDD" id="cd14498">
    <property type="entry name" value="DSP"/>
    <property type="match status" value="1"/>
</dbReference>
<evidence type="ECO:0000313" key="4">
    <source>
        <dbReference type="Proteomes" id="UP000481861"/>
    </source>
</evidence>
<dbReference type="GO" id="GO:0070372">
    <property type="term" value="P:regulation of ERK1 and ERK2 cascade"/>
    <property type="evidence" value="ECO:0007669"/>
    <property type="project" value="TreeGrafter"/>
</dbReference>
<dbReference type="OrthoDB" id="10252009at2759"/>